<keyword evidence="4" id="KW-0249">Electron transport</keyword>
<feature type="binding site" evidence="7">
    <location>
        <position position="135"/>
    </location>
    <ligand>
        <name>Cu cation</name>
        <dbReference type="ChEBI" id="CHEBI:23378"/>
    </ligand>
</feature>
<evidence type="ECO:0000256" key="6">
    <source>
        <dbReference type="ARBA" id="ARBA00023136"/>
    </source>
</evidence>
<reference evidence="11" key="1">
    <citation type="journal article" date="2022" name="Syst. Appl. Microbiol.">
        <title>Natronocalculus amylovorans gen. nov., sp. nov., and Natranaeroarchaeum aerophilus sp. nov., dominant culturable amylolytic natronoarchaea from hypersaline soda lakes in southwestern Siberia.</title>
        <authorList>
            <person name="Sorokin D.Y."/>
            <person name="Elcheninov A.G."/>
            <person name="Khizhniak T.V."/>
            <person name="Koenen M."/>
            <person name="Bale N.J."/>
            <person name="Damste J.S.S."/>
            <person name="Kublanov I.V."/>
        </authorList>
    </citation>
    <scope>NUCLEOTIDE SEQUENCE</scope>
    <source>
        <strain evidence="11">AArc-St2</strain>
    </source>
</reference>
<dbReference type="InterPro" id="IPR006311">
    <property type="entry name" value="TAT_signal"/>
</dbReference>
<dbReference type="NCBIfam" id="TIGR03102">
    <property type="entry name" value="halo_cynanin"/>
    <property type="match status" value="1"/>
</dbReference>
<feature type="binding site" evidence="7">
    <location>
        <position position="140"/>
    </location>
    <ligand>
        <name>Cu cation</name>
        <dbReference type="ChEBI" id="CHEBI:23378"/>
    </ligand>
</feature>
<evidence type="ECO:0000256" key="1">
    <source>
        <dbReference type="ARBA" id="ARBA00004370"/>
    </source>
</evidence>
<evidence type="ECO:0000256" key="7">
    <source>
        <dbReference type="PIRSR" id="PIRSR602387-1"/>
    </source>
</evidence>
<dbReference type="PRINTS" id="PR00157">
    <property type="entry name" value="PLASTOCYANIN"/>
</dbReference>
<dbReference type="Gene3D" id="2.60.40.420">
    <property type="entry name" value="Cupredoxins - blue copper proteins"/>
    <property type="match status" value="1"/>
</dbReference>
<comment type="cofactor">
    <cofactor evidence="7">
        <name>Cu(2+)</name>
        <dbReference type="ChEBI" id="CHEBI:29036"/>
    </cofactor>
    <text evidence="7">The crystal structure with reduced Cu(1+) has also been determined.</text>
</comment>
<evidence type="ECO:0000256" key="4">
    <source>
        <dbReference type="ARBA" id="ARBA00022982"/>
    </source>
</evidence>
<evidence type="ECO:0000256" key="3">
    <source>
        <dbReference type="ARBA" id="ARBA00022723"/>
    </source>
</evidence>
<dbReference type="Proteomes" id="UP001203207">
    <property type="component" value="Unassembled WGS sequence"/>
</dbReference>
<feature type="region of interest" description="Disordered" evidence="8">
    <location>
        <begin position="156"/>
        <end position="179"/>
    </location>
</feature>
<dbReference type="GO" id="GO:0009055">
    <property type="term" value="F:electron transfer activity"/>
    <property type="evidence" value="ECO:0007669"/>
    <property type="project" value="InterPro"/>
</dbReference>
<feature type="binding site" evidence="7">
    <location>
        <position position="132"/>
    </location>
    <ligand>
        <name>Cu cation</name>
        <dbReference type="ChEBI" id="CHEBI:23378"/>
    </ligand>
</feature>
<evidence type="ECO:0000256" key="5">
    <source>
        <dbReference type="ARBA" id="ARBA00023008"/>
    </source>
</evidence>
<dbReference type="CDD" id="cd04220">
    <property type="entry name" value="Halocyanin"/>
    <property type="match status" value="1"/>
</dbReference>
<comment type="caution">
    <text evidence="11">The sequence shown here is derived from an EMBL/GenBank/DDBJ whole genome shotgun (WGS) entry which is preliminary data.</text>
</comment>
<dbReference type="Pfam" id="PF00127">
    <property type="entry name" value="Copper-bind"/>
    <property type="match status" value="1"/>
</dbReference>
<dbReference type="RefSeq" id="WP_250585232.1">
    <property type="nucleotide sequence ID" value="NZ_JAKRVX010000006.1"/>
</dbReference>
<protein>
    <submittedName>
        <fullName evidence="11">Halocyanin domain-containing protein</fullName>
    </submittedName>
</protein>
<dbReference type="GO" id="GO:0005507">
    <property type="term" value="F:copper ion binding"/>
    <property type="evidence" value="ECO:0007669"/>
    <property type="project" value="InterPro"/>
</dbReference>
<accession>A0AAE3FZE2</accession>
<feature type="domain" description="Blue (type 1) copper" evidence="10">
    <location>
        <begin position="61"/>
        <end position="146"/>
    </location>
</feature>
<keyword evidence="3 7" id="KW-0479">Metal-binding</keyword>
<feature type="binding site" evidence="7">
    <location>
        <position position="97"/>
    </location>
    <ligand>
        <name>Cu cation</name>
        <dbReference type="ChEBI" id="CHEBI:23378"/>
    </ligand>
</feature>
<evidence type="ECO:0000256" key="9">
    <source>
        <dbReference type="SAM" id="Phobius"/>
    </source>
</evidence>
<feature type="compositionally biased region" description="Acidic residues" evidence="8">
    <location>
        <begin position="156"/>
        <end position="175"/>
    </location>
</feature>
<dbReference type="InterPro" id="IPR008972">
    <property type="entry name" value="Cupredoxin"/>
</dbReference>
<evidence type="ECO:0000256" key="8">
    <source>
        <dbReference type="SAM" id="MobiDB-lite"/>
    </source>
</evidence>
<dbReference type="SUPFAM" id="SSF49503">
    <property type="entry name" value="Cupredoxins"/>
    <property type="match status" value="1"/>
</dbReference>
<dbReference type="InterPro" id="IPR002387">
    <property type="entry name" value="Plastocyanin"/>
</dbReference>
<keyword evidence="5 7" id="KW-0186">Copper</keyword>
<sequence>MSDATAPRIDRRDCLRLGVGLTAAAALSTPVTAQEDPYDGWFDDVDNYEGTSDFRGEETVTVTVGAGDDGLLYDPPAIAIDEGATVVWEWTGEGGGHNVAESDGEFESEIVDDDGHTFEHTFEGAGIFTYVCTPHEALGMKGAVAVGDAIDEEALIDADTDEDTAEDGDGDEEAEPAAGFLDDFPIPPAYLIGGAGIVALLSPALFAVLLKFVYNPGDVDGDSDGKVYGQ</sequence>
<dbReference type="EMBL" id="JAKRVX010000006">
    <property type="protein sequence ID" value="MCL9817848.1"/>
    <property type="molecule type" value="Genomic_DNA"/>
</dbReference>
<evidence type="ECO:0000259" key="10">
    <source>
        <dbReference type="Pfam" id="PF00127"/>
    </source>
</evidence>
<keyword evidence="2" id="KW-0813">Transport</keyword>
<feature type="transmembrane region" description="Helical" evidence="9">
    <location>
        <begin position="189"/>
        <end position="210"/>
    </location>
</feature>
<dbReference type="AlphaFoldDB" id="A0AAE3FZE2"/>
<evidence type="ECO:0000313" key="12">
    <source>
        <dbReference type="Proteomes" id="UP001203207"/>
    </source>
</evidence>
<keyword evidence="6 9" id="KW-0472">Membrane</keyword>
<keyword evidence="9" id="KW-0812">Transmembrane</keyword>
<organism evidence="11 12">
    <name type="scientific">Natronocalculus amylovorans</name>
    <dbReference type="NCBI Taxonomy" id="2917812"/>
    <lineage>
        <taxon>Archaea</taxon>
        <taxon>Methanobacteriati</taxon>
        <taxon>Methanobacteriota</taxon>
        <taxon>Stenosarchaea group</taxon>
        <taxon>Halobacteria</taxon>
        <taxon>Halobacteriales</taxon>
        <taxon>Haloferacaceae</taxon>
        <taxon>Natronocalculus</taxon>
    </lineage>
</organism>
<proteinExistence type="predicted"/>
<reference evidence="11" key="2">
    <citation type="submission" date="2022-02" db="EMBL/GenBank/DDBJ databases">
        <authorList>
            <person name="Elcheninov A.G."/>
            <person name="Sorokin D.Y."/>
            <person name="Kublanov I.V."/>
        </authorList>
    </citation>
    <scope>NUCLEOTIDE SEQUENCE</scope>
    <source>
        <strain evidence="11">AArc-St2</strain>
    </source>
</reference>
<dbReference type="PANTHER" id="PTHR34192:SF10">
    <property type="entry name" value="PLASTOCYANIN MAJOR ISOFORM, CHLOROPLASTIC-RELATED"/>
    <property type="match status" value="1"/>
</dbReference>
<dbReference type="GO" id="GO:0016020">
    <property type="term" value="C:membrane"/>
    <property type="evidence" value="ECO:0007669"/>
    <property type="project" value="UniProtKB-SubCell"/>
</dbReference>
<gene>
    <name evidence="11" type="ORF">AArcSt2_12950</name>
</gene>
<dbReference type="PANTHER" id="PTHR34192">
    <property type="entry name" value="PLASTOCYANIN MAJOR ISOFORM, CHLOROPLASTIC-RELATED"/>
    <property type="match status" value="1"/>
</dbReference>
<keyword evidence="9" id="KW-1133">Transmembrane helix</keyword>
<name>A0AAE3FZE2_9EURY</name>
<evidence type="ECO:0000256" key="2">
    <source>
        <dbReference type="ARBA" id="ARBA00022448"/>
    </source>
</evidence>
<dbReference type="PROSITE" id="PS51318">
    <property type="entry name" value="TAT"/>
    <property type="match status" value="1"/>
</dbReference>
<comment type="subcellular location">
    <subcellularLocation>
        <location evidence="1">Membrane</location>
    </subcellularLocation>
</comment>
<dbReference type="InterPro" id="IPR017533">
    <property type="entry name" value="Halocyanin"/>
</dbReference>
<keyword evidence="12" id="KW-1185">Reference proteome</keyword>
<dbReference type="InterPro" id="IPR000923">
    <property type="entry name" value="BlueCu_1"/>
</dbReference>
<evidence type="ECO:0000313" key="11">
    <source>
        <dbReference type="EMBL" id="MCL9817848.1"/>
    </source>
</evidence>